<name>A0A336NAK8_AGGAP</name>
<dbReference type="EMBL" id="UFSP01000005">
    <property type="protein sequence ID" value="SSZ30824.1"/>
    <property type="molecule type" value="Genomic_DNA"/>
</dbReference>
<dbReference type="Proteomes" id="UP000253728">
    <property type="component" value="Unassembled WGS sequence"/>
</dbReference>
<dbReference type="AlphaFoldDB" id="A0A336NAK8"/>
<organism evidence="1 2">
    <name type="scientific">Aggregatibacter aphrophilus</name>
    <name type="common">Haemophilus aphrophilus</name>
    <dbReference type="NCBI Taxonomy" id="732"/>
    <lineage>
        <taxon>Bacteria</taxon>
        <taxon>Pseudomonadati</taxon>
        <taxon>Pseudomonadota</taxon>
        <taxon>Gammaproteobacteria</taxon>
        <taxon>Pasteurellales</taxon>
        <taxon>Pasteurellaceae</taxon>
        <taxon>Aggregatibacter</taxon>
    </lineage>
</organism>
<proteinExistence type="predicted"/>
<reference evidence="1 2" key="1">
    <citation type="submission" date="2018-06" db="EMBL/GenBank/DDBJ databases">
        <authorList>
            <consortium name="Pathogen Informatics"/>
            <person name="Doyle S."/>
        </authorList>
    </citation>
    <scope>NUCLEOTIDE SEQUENCE [LARGE SCALE GENOMIC DNA]</scope>
    <source>
        <strain evidence="1 2">NCTC5908</strain>
    </source>
</reference>
<accession>A0A336NAK8</accession>
<protein>
    <submittedName>
        <fullName evidence="1">Uncharacterized protein</fullName>
    </submittedName>
</protein>
<gene>
    <name evidence="1" type="ORF">NCTC5908_02665</name>
</gene>
<sequence length="33" mass="3867">MEKSVERGNVLASACPSRQILQHLTSRWGHWCW</sequence>
<evidence type="ECO:0000313" key="2">
    <source>
        <dbReference type="Proteomes" id="UP000253728"/>
    </source>
</evidence>
<evidence type="ECO:0000313" key="1">
    <source>
        <dbReference type="EMBL" id="SSZ30824.1"/>
    </source>
</evidence>